<dbReference type="Pfam" id="PF06676">
    <property type="entry name" value="DUF1178"/>
    <property type="match status" value="1"/>
</dbReference>
<gene>
    <name evidence="1" type="ORF">FIV46_04075</name>
</gene>
<dbReference type="AlphaFoldDB" id="A0A501PLU1"/>
<dbReference type="PIRSF" id="PIRSF032131">
    <property type="entry name" value="UCP032131"/>
    <property type="match status" value="1"/>
</dbReference>
<keyword evidence="2" id="KW-1185">Reference proteome</keyword>
<dbReference type="Proteomes" id="UP000319148">
    <property type="component" value="Unassembled WGS sequence"/>
</dbReference>
<proteinExistence type="predicted"/>
<protein>
    <submittedName>
        <fullName evidence="1">DUF1178 family protein</fullName>
    </submittedName>
</protein>
<comment type="caution">
    <text evidence="1">The sequence shown here is derived from an EMBL/GenBank/DDBJ whole genome shotgun (WGS) entry which is preliminary data.</text>
</comment>
<accession>A0A501PLU1</accession>
<dbReference type="RefSeq" id="WP_139938690.1">
    <property type="nucleotide sequence ID" value="NZ_JBHSYP010000003.1"/>
</dbReference>
<reference evidence="2" key="1">
    <citation type="submission" date="2019-06" db="EMBL/GenBank/DDBJ databases">
        <title>The complete genome of Emcibacter congregatus ZYLT.</title>
        <authorList>
            <person name="Zhao Z."/>
        </authorList>
    </citation>
    <scope>NUCLEOTIDE SEQUENCE [LARGE SCALE GENOMIC DNA]</scope>
    <source>
        <strain evidence="2">MCCC 1A06723</strain>
    </source>
</reference>
<dbReference type="OrthoDB" id="9799894at2"/>
<evidence type="ECO:0000313" key="2">
    <source>
        <dbReference type="Proteomes" id="UP000319148"/>
    </source>
</evidence>
<dbReference type="EMBL" id="VFIY01000005">
    <property type="protein sequence ID" value="TPD61393.1"/>
    <property type="molecule type" value="Genomic_DNA"/>
</dbReference>
<organism evidence="1 2">
    <name type="scientific">Emcibacter nanhaiensis</name>
    <dbReference type="NCBI Taxonomy" id="1505037"/>
    <lineage>
        <taxon>Bacteria</taxon>
        <taxon>Pseudomonadati</taxon>
        <taxon>Pseudomonadota</taxon>
        <taxon>Alphaproteobacteria</taxon>
        <taxon>Emcibacterales</taxon>
        <taxon>Emcibacteraceae</taxon>
        <taxon>Emcibacter</taxon>
    </lineage>
</organism>
<evidence type="ECO:0000313" key="1">
    <source>
        <dbReference type="EMBL" id="TPD61393.1"/>
    </source>
</evidence>
<sequence length="170" mass="18755">MIVFDLKCAENHVFEAWFRSSDAYEEQREAGQICCPHCGDNHISKSVMAPNISAKSNRRSDAVQDSEDLVGLDQVPVAASAGVPENAEISVEDVKRAAEHMHDVMAKYRKFVEENCENVGDNFAAEARKIHNGESEERGIYGQTTLEESQELLEEGIDIFPVPGAGKLDS</sequence>
<dbReference type="InterPro" id="IPR009562">
    <property type="entry name" value="DUF1178"/>
</dbReference>
<name>A0A501PLU1_9PROT</name>